<dbReference type="InterPro" id="IPR050189">
    <property type="entry name" value="MFS_Efflux_Transporters"/>
</dbReference>
<dbReference type="Proteomes" id="UP000664658">
    <property type="component" value="Unassembled WGS sequence"/>
</dbReference>
<proteinExistence type="predicted"/>
<evidence type="ECO:0000259" key="7">
    <source>
        <dbReference type="PROSITE" id="PS50850"/>
    </source>
</evidence>
<evidence type="ECO:0000313" key="8">
    <source>
        <dbReference type="EMBL" id="MBO1109309.1"/>
    </source>
</evidence>
<dbReference type="EMBL" id="JAFNAA010000017">
    <property type="protein sequence ID" value="MBO1109309.1"/>
    <property type="molecule type" value="Genomic_DNA"/>
</dbReference>
<sequence>MPLALLALTLSAFAIGTTEFVIVGLIPTMANDLQVSLPSAGLLVSLYALGVAIGAPVLTALTGKWNRKSVLLGVMSLFVIGNLLAWQAPGYPTLVVARILTGLAHGVFFSIGSTIATGLVSKEKAASAIAIMFTGLTVALVTGVPLGTYIGQQFGWQSTFLIVALLGLIALLGSMLLVPRNLPQPPATKLVAQLKVLTQPRLLLVYAITALGYGGTFTAFTFLAPILEQVSGFSTHMISLIMLVYGVSVAVGNLWGGKLADKMGPIKALTLIFTGLAAILLVFNITAFNPLAAVATILIWGAFAFGNVPGLQVYVVKLAERYTPDAVDVASGLNIAAFNVGIALGAWGGGMIVAQAGLMHTPWVGALVVLVALLLTRISGYLDRKENTKNLTQQPAPESL</sequence>
<dbReference type="InterPro" id="IPR001958">
    <property type="entry name" value="Tet-R_TetA/multi-R_MdtG-like"/>
</dbReference>
<evidence type="ECO:0000256" key="2">
    <source>
        <dbReference type="ARBA" id="ARBA00022475"/>
    </source>
</evidence>
<feature type="transmembrane region" description="Helical" evidence="6">
    <location>
        <begin position="38"/>
        <end position="58"/>
    </location>
</feature>
<dbReference type="PANTHER" id="PTHR43124:SF8">
    <property type="entry name" value="INNER MEMBRANE TRANSPORT PROTEIN YDHP"/>
    <property type="match status" value="1"/>
</dbReference>
<feature type="transmembrane region" description="Helical" evidence="6">
    <location>
        <begin position="203"/>
        <end position="227"/>
    </location>
</feature>
<dbReference type="GO" id="GO:0005886">
    <property type="term" value="C:plasma membrane"/>
    <property type="evidence" value="ECO:0007669"/>
    <property type="project" value="UniProtKB-SubCell"/>
</dbReference>
<feature type="domain" description="Major facilitator superfamily (MFS) profile" evidence="7">
    <location>
        <begin position="4"/>
        <end position="384"/>
    </location>
</feature>
<dbReference type="RefSeq" id="WP_207542490.1">
    <property type="nucleotide sequence ID" value="NZ_JAFNAA010000017.1"/>
</dbReference>
<dbReference type="InterPro" id="IPR036259">
    <property type="entry name" value="MFS_trans_sf"/>
</dbReference>
<dbReference type="InterPro" id="IPR011701">
    <property type="entry name" value="MFS"/>
</dbReference>
<evidence type="ECO:0000256" key="5">
    <source>
        <dbReference type="ARBA" id="ARBA00023136"/>
    </source>
</evidence>
<dbReference type="PANTHER" id="PTHR43124">
    <property type="entry name" value="PURINE EFFLUX PUMP PBUE"/>
    <property type="match status" value="1"/>
</dbReference>
<feature type="transmembrane region" description="Helical" evidence="6">
    <location>
        <begin position="233"/>
        <end position="256"/>
    </location>
</feature>
<comment type="caution">
    <text evidence="8">The sequence shown here is derived from an EMBL/GenBank/DDBJ whole genome shotgun (WGS) entry which is preliminary data.</text>
</comment>
<feature type="transmembrane region" description="Helical" evidence="6">
    <location>
        <begin position="363"/>
        <end position="382"/>
    </location>
</feature>
<keyword evidence="3 6" id="KW-0812">Transmembrane</keyword>
<dbReference type="PROSITE" id="PS50850">
    <property type="entry name" value="MFS"/>
    <property type="match status" value="1"/>
</dbReference>
<dbReference type="SUPFAM" id="SSF103473">
    <property type="entry name" value="MFS general substrate transporter"/>
    <property type="match status" value="1"/>
</dbReference>
<feature type="transmembrane region" description="Helical" evidence="6">
    <location>
        <begin position="291"/>
        <end position="315"/>
    </location>
</feature>
<dbReference type="AlphaFoldDB" id="A0A8I1WBH9"/>
<comment type="subcellular location">
    <subcellularLocation>
        <location evidence="1">Cell membrane</location>
        <topology evidence="1">Multi-pass membrane protein</topology>
    </subcellularLocation>
</comment>
<feature type="transmembrane region" description="Helical" evidence="6">
    <location>
        <begin position="268"/>
        <end position="285"/>
    </location>
</feature>
<organism evidence="8 9">
    <name type="scientific">Plesiomonas shigelloides</name>
    <name type="common">Aeromonas shigelloides</name>
    <dbReference type="NCBI Taxonomy" id="703"/>
    <lineage>
        <taxon>Bacteria</taxon>
        <taxon>Pseudomonadati</taxon>
        <taxon>Pseudomonadota</taxon>
        <taxon>Gammaproteobacteria</taxon>
        <taxon>Enterobacterales</taxon>
        <taxon>Enterobacteriaceae</taxon>
        <taxon>Plesiomonas</taxon>
    </lineage>
</organism>
<dbReference type="Gene3D" id="1.20.1250.20">
    <property type="entry name" value="MFS general substrate transporter like domains"/>
    <property type="match status" value="2"/>
</dbReference>
<feature type="transmembrane region" description="Helical" evidence="6">
    <location>
        <begin position="336"/>
        <end position="357"/>
    </location>
</feature>
<keyword evidence="4 6" id="KW-1133">Transmembrane helix</keyword>
<feature type="transmembrane region" description="Helical" evidence="6">
    <location>
        <begin position="128"/>
        <end position="150"/>
    </location>
</feature>
<reference evidence="8" key="1">
    <citation type="submission" date="2021-03" db="EMBL/GenBank/DDBJ databases">
        <title>Plesiomonas shigelloides zfcc0051, isolated from zebrafish feces.</title>
        <authorList>
            <person name="Vanderhoek Z."/>
            <person name="Gaulke C."/>
        </authorList>
    </citation>
    <scope>NUCLEOTIDE SEQUENCE</scope>
    <source>
        <strain evidence="8">Zfcc0051</strain>
    </source>
</reference>
<feature type="transmembrane region" description="Helical" evidence="6">
    <location>
        <begin position="156"/>
        <end position="178"/>
    </location>
</feature>
<dbReference type="CDD" id="cd17324">
    <property type="entry name" value="MFS_NepI_like"/>
    <property type="match status" value="1"/>
</dbReference>
<dbReference type="GO" id="GO:0022857">
    <property type="term" value="F:transmembrane transporter activity"/>
    <property type="evidence" value="ECO:0007669"/>
    <property type="project" value="InterPro"/>
</dbReference>
<evidence type="ECO:0000313" key="9">
    <source>
        <dbReference type="Proteomes" id="UP000664658"/>
    </source>
</evidence>
<accession>A0A8I1WBH9</accession>
<feature type="transmembrane region" description="Helical" evidence="6">
    <location>
        <begin position="70"/>
        <end position="89"/>
    </location>
</feature>
<gene>
    <name evidence="8" type="ORF">J2R62_14005</name>
</gene>
<feature type="transmembrane region" description="Helical" evidence="6">
    <location>
        <begin position="95"/>
        <end position="116"/>
    </location>
</feature>
<keyword evidence="5 6" id="KW-0472">Membrane</keyword>
<evidence type="ECO:0000256" key="1">
    <source>
        <dbReference type="ARBA" id="ARBA00004651"/>
    </source>
</evidence>
<evidence type="ECO:0000256" key="6">
    <source>
        <dbReference type="SAM" id="Phobius"/>
    </source>
</evidence>
<evidence type="ECO:0000256" key="4">
    <source>
        <dbReference type="ARBA" id="ARBA00022989"/>
    </source>
</evidence>
<name>A0A8I1WBH9_PLESH</name>
<dbReference type="PRINTS" id="PR01035">
    <property type="entry name" value="TCRTETA"/>
</dbReference>
<keyword evidence="2" id="KW-1003">Cell membrane</keyword>
<dbReference type="InterPro" id="IPR020846">
    <property type="entry name" value="MFS_dom"/>
</dbReference>
<dbReference type="Pfam" id="PF07690">
    <property type="entry name" value="MFS_1"/>
    <property type="match status" value="1"/>
</dbReference>
<evidence type="ECO:0000256" key="3">
    <source>
        <dbReference type="ARBA" id="ARBA00022692"/>
    </source>
</evidence>
<protein>
    <submittedName>
        <fullName evidence="8">MFS transporter</fullName>
    </submittedName>
</protein>